<reference evidence="1" key="1">
    <citation type="submission" date="2021-02" db="EMBL/GenBank/DDBJ databases">
        <authorList>
            <consortium name="DOE Joint Genome Institute"/>
            <person name="Ahrendt S."/>
            <person name="Looney B.P."/>
            <person name="Miyauchi S."/>
            <person name="Morin E."/>
            <person name="Drula E."/>
            <person name="Courty P.E."/>
            <person name="Chicoki N."/>
            <person name="Fauchery L."/>
            <person name="Kohler A."/>
            <person name="Kuo A."/>
            <person name="Labutti K."/>
            <person name="Pangilinan J."/>
            <person name="Lipzen A."/>
            <person name="Riley R."/>
            <person name="Andreopoulos W."/>
            <person name="He G."/>
            <person name="Johnson J."/>
            <person name="Barry K.W."/>
            <person name="Grigoriev I.V."/>
            <person name="Nagy L."/>
            <person name="Hibbett D."/>
            <person name="Henrissat B."/>
            <person name="Matheny P.B."/>
            <person name="Labbe J."/>
            <person name="Martin F."/>
        </authorList>
    </citation>
    <scope>NUCLEOTIDE SEQUENCE</scope>
    <source>
        <strain evidence="1">FP105234-sp</strain>
    </source>
</reference>
<name>A0ACB8R5J4_9AGAM</name>
<sequence length="349" mass="39193">MSLTIQHEDFIDESGEGSGLTLASISPQGVYHGRDIVLDDVFRCEPNYWDEPSYWLRPIYQSYPNGSDIQDEQRMTVIAKLSINDEEHGLRLIREAKIYAEKLKQLQGMSVPVFLGMYMGQSRIGHTVYCLLLEYGGEPSESLFLKDAPRECRIQVVEAYIALHDAGVQHGFDPADAQCHWLVEGYTGRPKIVDFSCAVDHSCYRTRFDIRSDNADLPKQAQYGCDELWHLLRYLYVPMPRTFNIGSDEFPASSPEVGITGLSLRGSNKCLGTAELDAINSICHYMRRCYPENGETTLAKKVQMTDESRAHWRAVNLATLSNHSMAGDTQSEVAESDEESAPGSDESAE</sequence>
<accession>A0ACB8R5J4</accession>
<organism evidence="1 2">
    <name type="scientific">Auriscalpium vulgare</name>
    <dbReference type="NCBI Taxonomy" id="40419"/>
    <lineage>
        <taxon>Eukaryota</taxon>
        <taxon>Fungi</taxon>
        <taxon>Dikarya</taxon>
        <taxon>Basidiomycota</taxon>
        <taxon>Agaricomycotina</taxon>
        <taxon>Agaricomycetes</taxon>
        <taxon>Russulales</taxon>
        <taxon>Auriscalpiaceae</taxon>
        <taxon>Auriscalpium</taxon>
    </lineage>
</organism>
<evidence type="ECO:0000313" key="1">
    <source>
        <dbReference type="EMBL" id="KAI0039102.1"/>
    </source>
</evidence>
<dbReference type="Proteomes" id="UP000814033">
    <property type="component" value="Unassembled WGS sequence"/>
</dbReference>
<gene>
    <name evidence="1" type="ORF">FA95DRAFT_1577811</name>
</gene>
<protein>
    <submittedName>
        <fullName evidence="1">Uncharacterized protein</fullName>
    </submittedName>
</protein>
<keyword evidence="2" id="KW-1185">Reference proteome</keyword>
<proteinExistence type="predicted"/>
<reference evidence="1" key="2">
    <citation type="journal article" date="2022" name="New Phytol.">
        <title>Evolutionary transition to the ectomycorrhizal habit in the genomes of a hyperdiverse lineage of mushroom-forming fungi.</title>
        <authorList>
            <person name="Looney B."/>
            <person name="Miyauchi S."/>
            <person name="Morin E."/>
            <person name="Drula E."/>
            <person name="Courty P.E."/>
            <person name="Kohler A."/>
            <person name="Kuo A."/>
            <person name="LaButti K."/>
            <person name="Pangilinan J."/>
            <person name="Lipzen A."/>
            <person name="Riley R."/>
            <person name="Andreopoulos W."/>
            <person name="He G."/>
            <person name="Johnson J."/>
            <person name="Nolan M."/>
            <person name="Tritt A."/>
            <person name="Barry K.W."/>
            <person name="Grigoriev I.V."/>
            <person name="Nagy L.G."/>
            <person name="Hibbett D."/>
            <person name="Henrissat B."/>
            <person name="Matheny P.B."/>
            <person name="Labbe J."/>
            <person name="Martin F.M."/>
        </authorList>
    </citation>
    <scope>NUCLEOTIDE SEQUENCE</scope>
    <source>
        <strain evidence="1">FP105234-sp</strain>
    </source>
</reference>
<dbReference type="EMBL" id="MU276356">
    <property type="protein sequence ID" value="KAI0039102.1"/>
    <property type="molecule type" value="Genomic_DNA"/>
</dbReference>
<evidence type="ECO:0000313" key="2">
    <source>
        <dbReference type="Proteomes" id="UP000814033"/>
    </source>
</evidence>
<comment type="caution">
    <text evidence="1">The sequence shown here is derived from an EMBL/GenBank/DDBJ whole genome shotgun (WGS) entry which is preliminary data.</text>
</comment>